<dbReference type="Pfam" id="PF23114">
    <property type="entry name" value="NAD-bd_HRPKS_sdrA"/>
    <property type="match status" value="1"/>
</dbReference>
<evidence type="ECO:0000313" key="10">
    <source>
        <dbReference type="EMBL" id="RJE27515.1"/>
    </source>
</evidence>
<dbReference type="InterPro" id="IPR020843">
    <property type="entry name" value="ER"/>
</dbReference>
<dbReference type="PROSITE" id="PS50075">
    <property type="entry name" value="CARRIER"/>
    <property type="match status" value="1"/>
</dbReference>
<dbReference type="InterPro" id="IPR016036">
    <property type="entry name" value="Malonyl_transacylase_ACP-bd"/>
</dbReference>
<keyword evidence="1" id="KW-0596">Phosphopantetheine</keyword>
<dbReference type="Gene3D" id="3.40.50.720">
    <property type="entry name" value="NAD(P)-binding Rossmann-like Domain"/>
    <property type="match status" value="2"/>
</dbReference>
<dbReference type="Gene3D" id="1.10.1200.10">
    <property type="entry name" value="ACP-like"/>
    <property type="match status" value="1"/>
</dbReference>
<feature type="region of interest" description="C-terminal hotdog fold" evidence="5">
    <location>
        <begin position="1095"/>
        <end position="1253"/>
    </location>
</feature>
<dbReference type="SUPFAM" id="SSF50129">
    <property type="entry name" value="GroES-like"/>
    <property type="match status" value="1"/>
</dbReference>
<dbReference type="Gene3D" id="3.10.129.110">
    <property type="entry name" value="Polyketide synthase dehydratase"/>
    <property type="match status" value="1"/>
</dbReference>
<dbReference type="InterPro" id="IPR014030">
    <property type="entry name" value="Ketoacyl_synth_N"/>
</dbReference>
<feature type="region of interest" description="N-terminal hotdog fold" evidence="5">
    <location>
        <begin position="941"/>
        <end position="1075"/>
    </location>
</feature>
<dbReference type="SMART" id="SM00825">
    <property type="entry name" value="PKS_KS"/>
    <property type="match status" value="1"/>
</dbReference>
<dbReference type="GO" id="GO:0016491">
    <property type="term" value="F:oxidoreductase activity"/>
    <property type="evidence" value="ECO:0007669"/>
    <property type="project" value="InterPro"/>
</dbReference>
<reference evidence="11" key="1">
    <citation type="submission" date="2017-02" db="EMBL/GenBank/DDBJ databases">
        <authorList>
            <person name="Tafer H."/>
            <person name="Lopandic K."/>
        </authorList>
    </citation>
    <scope>NUCLEOTIDE SEQUENCE [LARGE SCALE GENOMIC DNA]</scope>
    <source>
        <strain evidence="11">CBS 366.77</strain>
    </source>
</reference>
<dbReference type="InterPro" id="IPR056501">
    <property type="entry name" value="NAD-bd_HRPKS_sdrA"/>
</dbReference>
<feature type="region of interest" description="Disordered" evidence="6">
    <location>
        <begin position="424"/>
        <end position="446"/>
    </location>
</feature>
<dbReference type="SUPFAM" id="SSF51735">
    <property type="entry name" value="NAD(P)-binding Rossmann-fold domains"/>
    <property type="match status" value="2"/>
</dbReference>
<dbReference type="InterPro" id="IPR020841">
    <property type="entry name" value="PKS_Beta-ketoAc_synthase_dom"/>
</dbReference>
<keyword evidence="11" id="KW-1185">Reference proteome</keyword>
<dbReference type="CDD" id="cd05195">
    <property type="entry name" value="enoyl_red"/>
    <property type="match status" value="1"/>
</dbReference>
<feature type="domain" description="Ketosynthase family 3 (KS3)" evidence="8">
    <location>
        <begin position="40"/>
        <end position="403"/>
    </location>
</feature>
<dbReference type="InterPro" id="IPR020806">
    <property type="entry name" value="PKS_PP-bd"/>
</dbReference>
<proteinExistence type="predicted"/>
<dbReference type="GO" id="GO:0031177">
    <property type="term" value="F:phosphopantetheine binding"/>
    <property type="evidence" value="ECO:0007669"/>
    <property type="project" value="InterPro"/>
</dbReference>
<dbReference type="SMART" id="SM00822">
    <property type="entry name" value="PKS_KR"/>
    <property type="match status" value="1"/>
</dbReference>
<dbReference type="InterPro" id="IPR011032">
    <property type="entry name" value="GroES-like_sf"/>
</dbReference>
<feature type="compositionally biased region" description="Low complexity" evidence="6">
    <location>
        <begin position="21"/>
        <end position="35"/>
    </location>
</feature>
<dbReference type="GO" id="GO:0006633">
    <property type="term" value="P:fatty acid biosynthetic process"/>
    <property type="evidence" value="ECO:0007669"/>
    <property type="project" value="TreeGrafter"/>
</dbReference>
<dbReference type="InterPro" id="IPR050091">
    <property type="entry name" value="PKS_NRPS_Biosynth_Enz"/>
</dbReference>
<evidence type="ECO:0000256" key="6">
    <source>
        <dbReference type="SAM" id="MobiDB-lite"/>
    </source>
</evidence>
<dbReference type="SMART" id="SM00827">
    <property type="entry name" value="PKS_AT"/>
    <property type="match status" value="1"/>
</dbReference>
<dbReference type="Gene3D" id="3.40.47.10">
    <property type="match status" value="2"/>
</dbReference>
<dbReference type="InterPro" id="IPR013968">
    <property type="entry name" value="PKS_KR"/>
</dbReference>
<dbReference type="Proteomes" id="UP000266188">
    <property type="component" value="Unassembled WGS sequence"/>
</dbReference>
<dbReference type="InterPro" id="IPR049900">
    <property type="entry name" value="PKS_mFAS_DH"/>
</dbReference>
<evidence type="ECO:0000259" key="8">
    <source>
        <dbReference type="PROSITE" id="PS52004"/>
    </source>
</evidence>
<feature type="active site" description="Proton donor; for dehydratase activity" evidence="5">
    <location>
        <position position="1162"/>
    </location>
</feature>
<dbReference type="SUPFAM" id="SSF53901">
    <property type="entry name" value="Thiolase-like"/>
    <property type="match status" value="1"/>
</dbReference>
<dbReference type="InterPro" id="IPR029063">
    <property type="entry name" value="SAM-dependent_MTases_sf"/>
</dbReference>
<protein>
    <submittedName>
        <fullName evidence="10">Polyketide synthase</fullName>
    </submittedName>
</protein>
<dbReference type="InterPro" id="IPR016035">
    <property type="entry name" value="Acyl_Trfase/lysoPLipase"/>
</dbReference>
<dbReference type="InterPro" id="IPR020807">
    <property type="entry name" value="PKS_DH"/>
</dbReference>
<evidence type="ECO:0000256" key="1">
    <source>
        <dbReference type="ARBA" id="ARBA00022450"/>
    </source>
</evidence>
<dbReference type="PANTHER" id="PTHR43775:SF29">
    <property type="entry name" value="ASPERFURANONE POLYKETIDE SYNTHASE AFOG-RELATED"/>
    <property type="match status" value="1"/>
</dbReference>
<accession>A0A3A3ABZ1</accession>
<dbReference type="SUPFAM" id="SSF55048">
    <property type="entry name" value="Probable ACP-binding domain of malonyl-CoA ACP transacylase"/>
    <property type="match status" value="1"/>
</dbReference>
<dbReference type="Pfam" id="PF00698">
    <property type="entry name" value="Acyl_transf_1"/>
    <property type="match status" value="1"/>
</dbReference>
<dbReference type="InterPro" id="IPR013216">
    <property type="entry name" value="Methyltransf_11"/>
</dbReference>
<dbReference type="OrthoDB" id="329835at2759"/>
<dbReference type="Gene3D" id="3.40.366.10">
    <property type="entry name" value="Malonyl-Coenzyme A Acyl Carrier Protein, domain 2"/>
    <property type="match status" value="1"/>
</dbReference>
<dbReference type="InterPro" id="IPR014043">
    <property type="entry name" value="Acyl_transferase_dom"/>
</dbReference>
<feature type="compositionally biased region" description="Low complexity" evidence="6">
    <location>
        <begin position="424"/>
        <end position="439"/>
    </location>
</feature>
<dbReference type="Pfam" id="PF14765">
    <property type="entry name" value="PS-DH"/>
    <property type="match status" value="1"/>
</dbReference>
<dbReference type="GO" id="GO:0004312">
    <property type="term" value="F:fatty acid synthase activity"/>
    <property type="evidence" value="ECO:0007669"/>
    <property type="project" value="TreeGrafter"/>
</dbReference>
<dbReference type="Pfam" id="PF08241">
    <property type="entry name" value="Methyltransf_11"/>
    <property type="match status" value="1"/>
</dbReference>
<dbReference type="GO" id="GO:0008757">
    <property type="term" value="F:S-adenosylmethionine-dependent methyltransferase activity"/>
    <property type="evidence" value="ECO:0007669"/>
    <property type="project" value="InterPro"/>
</dbReference>
<dbReference type="InterPro" id="IPR001227">
    <property type="entry name" value="Ac_transferase_dom_sf"/>
</dbReference>
<evidence type="ECO:0000256" key="2">
    <source>
        <dbReference type="ARBA" id="ARBA00022553"/>
    </source>
</evidence>
<name>A0A3A3ABZ1_9EURO</name>
<comment type="caution">
    <text evidence="10">The sequence shown here is derived from an EMBL/GenBank/DDBJ whole genome shotgun (WGS) entry which is preliminary data.</text>
</comment>
<evidence type="ECO:0000259" key="9">
    <source>
        <dbReference type="PROSITE" id="PS52019"/>
    </source>
</evidence>
<evidence type="ECO:0000256" key="3">
    <source>
        <dbReference type="ARBA" id="ARBA00022679"/>
    </source>
</evidence>
<sequence>MTVNTTEEAMMDSQAPCPTHTSGTTIGDTDDGSISSRDKSMPIAVIGMGFRGPADATNVENLWKMILEGREGWGPIPKTKWNNSAFYHPDNARHGTINVEGGHFITEDVSLFDAPFFNMTGDEAASRAMTANRVSYFFDLKGPSVTVDTACSGSLVALHLACQSLRTGDASMAIAAGVNIILSHEFMSTMSMMKFLSPDGRCYTFDESANGYARGEGIGCLILKPLAHAIRDGDTIRAVIRGSGSNQDGRTPGITLPSGALQEVLIRDVYTAAGLNPLETEYIETHGTGTQAGDPIETGALSKVFGPGRPPGTPLRIGSIKTNVGHLEGTSGVAGVMKAILMLENRTFLPNRNFKTVNPRIPLQEWNLKVQLDPEPWETLGPHRVSVNSFGYGGSNAHIVLEDASGYLSSHGLGGAIRKLSQSSFPVQSSSNGEGSSGSQNPIPSEAREVNTAYRTRLFMVSGFDENSCSAQIKNLREYLIEKAEIADDSFMENLAYTLNERRSKFIWKAAVIGSSPSNVVDALFNKGQAKRAVKKPSIGFVFTGQGAQWCGMGKELYATYPVMLSDLTNQSLRREILRSKDTSRLSRPLLSQPICSALQIALVDLLASWGIFPDSVTGHSSGEIAAAYTIGALCMEDAMSAAYHRGAVAGKLPIIGDVNGAMLAVGMSMEEIQPYLGNLRSGKVVVACKNSPSSLTISGDLLAVEELERLLHEKQIFARRLAVDVAYHSHHMELIGDEYHAAISHIKTRNEEDASYQQKISFFSSVRGAEVAASELGARYWVKNLLGQVKFVESLQTLCFETNTQKYGSGISNSKRTKRAGAARKVSIDYLIEIGPHSALAGPIKQTIKADSKLSAADIQYGSVLVRKADAVASALSLVASLATSGCSLAFDAVNRPLGTLNQEPQLLVDLPPYAWNHSTSYWAEPRLSKTFRGRKYPRMELLGVSDTISCPLEPRWRNFIRVSEIPWLTDHKIQSNIVYPAAGYIVMAIEASSQQVLGTSVEIHGYQLHEVSILSALVVNEISAVEIMVSLKPYEPPPGTEGKWFEFHIYSITDENRWTEHCNGHVGVHLTANNGETTAAIGIDSDVYPNPNQDPSILDVEKFYETLGNAGLEYGPCFANMRAAHYTDDKCFAEIVIPNTAASMPMNFQHPFVIHPCTLDSTFHSIFVPLLPTIGETEEPPVPVFIDEISVSRNINTVPGGRMQVQANIITGETSDIVASLTVIDSDSGSHSPAVSVSGLRCRRLAGAKEKDTTKSTKRHVYNVKWEADPDLLSRETVSKILDGGRVCPLSTSKKSALYEEYALNYIYKVLRSLTTSEVAALKPGVKRIWSFFTEMQDRGKVTGSTVEEVVYNADPGRLRNAGLKGQLLYAIGEKLSSFLKGEIDSSAFFDDPTLSTYWDRAPHLVQGYQTAARYLEIIGHKNPKISILEIGAGADGASLIYLQRLTGGGEIPRCAEYTFTSPVASVLENAARKLDKWQKWTSFKVLDVDSNFEDQGFLPNTYDVVIMSHGLYTSTSRYQALKSIRKLLRSNGHLICIEPNSTRDSLADNVIFGHFPGWWADDSKAAVNHKDEWDCALREARFSGVDALVGCKSAESEDTCSLIISHPLRERNFMSMDVLIVAEGDCGVSIPQLRDHLDQQSANVEIADLSDANPIGRICIVLSDLKNSIFAQPNRDTLEILKTIFLQSAGVVWVTRGGLINPVNPDAGLAMGFARTARSESGVSPIVTLDLDGQNPVSDERAAELICDVIRCRFLENNTPENDVEYAERDGVLLVPRVVENIQMNQAIASLHDHKIINEQAFHQKDRPLRAAVDWTEESENIYFVDDSSAKELPDGHVSIEIRAFSFNQQDSKKTLKFGSGCGGILRSVGRAVHDFAPGDRVACLVSGTVTSIYHDRGSAFQKVPAGTSFELAAALPESYCTAFYIVNDLARINSEDKVFILGAAETCGQAILEMCLLKNAEVIAAVTSESQRSILLSKFQLSGDRAFVDYDNDAASASLKTTQRNSVGIVINCHKHASRAARYAWKCIAPYGRFIQLGSEKVEPQRSRKDVTASSFDFQNLCKQDPDIVDKVWKRVMALFREGKLKGPSPLVSHSISNVSEILKIADLQANGNAVIITAGPDSVVQATLPKRSSGLFRPDASYVIVGGLGGIGRATALWMADHGARSLIFVNRSGMSNPASQSTIQALKEKGVNALVHACNVADQVQVQSMVSQLEQSVPPIRGVIQAAMVLRDIHIEKMTAEDYNAVLQPKHAATWNLHRFLPSDLDFFLMLSSISGVIGNATQAAYAAGSTFMDSFAAYRNCIGLPAVSLDLGVITDVGYLAENKELAARMAQQGFQGTDMSTLMTLIEMAITEPRREGVFSQVITGLGEWKEGQSLGNFDASLFAHFRHQFPGSRELQKEETAETLREDLRLAKNLDEASGAIYNALSARIAAHLSVPVESINPSSPISEYGIDSHSAVELRNWISKKTESTVPILEILASASLLDLASKIAAKSHLVHVEET</sequence>
<feature type="domain" description="PKS/mFAS DH" evidence="9">
    <location>
        <begin position="941"/>
        <end position="1253"/>
    </location>
</feature>
<feature type="region of interest" description="Disordered" evidence="6">
    <location>
        <begin position="1"/>
        <end position="37"/>
    </location>
</feature>
<dbReference type="InterPro" id="IPR036291">
    <property type="entry name" value="NAD(P)-bd_dom_sf"/>
</dbReference>
<dbReference type="InterPro" id="IPR049552">
    <property type="entry name" value="PKS_DH_N"/>
</dbReference>
<dbReference type="Pfam" id="PF02801">
    <property type="entry name" value="Ketoacyl-synt_C"/>
    <property type="match status" value="1"/>
</dbReference>
<dbReference type="Pfam" id="PF00109">
    <property type="entry name" value="ketoacyl-synt"/>
    <property type="match status" value="2"/>
</dbReference>
<dbReference type="Gene3D" id="3.30.70.3290">
    <property type="match status" value="1"/>
</dbReference>
<dbReference type="CDD" id="cd00833">
    <property type="entry name" value="PKS"/>
    <property type="match status" value="1"/>
</dbReference>
<dbReference type="EMBL" id="MVGC01000002">
    <property type="protein sequence ID" value="RJE27515.1"/>
    <property type="molecule type" value="Genomic_DNA"/>
</dbReference>
<dbReference type="SUPFAM" id="SSF47336">
    <property type="entry name" value="ACP-like"/>
    <property type="match status" value="1"/>
</dbReference>
<dbReference type="PROSITE" id="PS52019">
    <property type="entry name" value="PKS_MFAS_DH"/>
    <property type="match status" value="1"/>
</dbReference>
<dbReference type="STRING" id="2070753.A0A3A3ABZ1"/>
<evidence type="ECO:0000256" key="5">
    <source>
        <dbReference type="PROSITE-ProRule" id="PRU01363"/>
    </source>
</evidence>
<evidence type="ECO:0000313" key="11">
    <source>
        <dbReference type="Proteomes" id="UP000266188"/>
    </source>
</evidence>
<dbReference type="Pfam" id="PF08659">
    <property type="entry name" value="KR"/>
    <property type="match status" value="1"/>
</dbReference>
<feature type="domain" description="Carrier" evidence="7">
    <location>
        <begin position="2425"/>
        <end position="2502"/>
    </location>
</feature>
<dbReference type="InterPro" id="IPR016039">
    <property type="entry name" value="Thiolase-like"/>
</dbReference>
<dbReference type="InterPro" id="IPR014031">
    <property type="entry name" value="Ketoacyl_synth_C"/>
</dbReference>
<dbReference type="SMART" id="SM00823">
    <property type="entry name" value="PKS_PP"/>
    <property type="match status" value="1"/>
</dbReference>
<dbReference type="GO" id="GO:0044550">
    <property type="term" value="P:secondary metabolite biosynthetic process"/>
    <property type="evidence" value="ECO:0007669"/>
    <property type="project" value="TreeGrafter"/>
</dbReference>
<dbReference type="InterPro" id="IPR049551">
    <property type="entry name" value="PKS_DH_C"/>
</dbReference>
<dbReference type="Pfam" id="PF16197">
    <property type="entry name" value="KAsynt_C_assoc"/>
    <property type="match status" value="1"/>
</dbReference>
<keyword evidence="2" id="KW-0597">Phosphoprotein</keyword>
<dbReference type="Gene3D" id="3.90.180.10">
    <property type="entry name" value="Medium-chain alcohol dehydrogenases, catalytic domain"/>
    <property type="match status" value="1"/>
</dbReference>
<dbReference type="InterPro" id="IPR042104">
    <property type="entry name" value="PKS_dehydratase_sf"/>
</dbReference>
<dbReference type="InterPro" id="IPR036736">
    <property type="entry name" value="ACP-like_sf"/>
</dbReference>
<feature type="active site" description="Proton acceptor; for dehydratase activity" evidence="5">
    <location>
        <position position="973"/>
    </location>
</feature>
<dbReference type="SMART" id="SM00829">
    <property type="entry name" value="PKS_ER"/>
    <property type="match status" value="1"/>
</dbReference>
<keyword evidence="3" id="KW-0808">Transferase</keyword>
<dbReference type="Gene3D" id="3.40.50.150">
    <property type="entry name" value="Vaccinia Virus protein VP39"/>
    <property type="match status" value="1"/>
</dbReference>
<evidence type="ECO:0000256" key="4">
    <source>
        <dbReference type="ARBA" id="ARBA00023268"/>
    </source>
</evidence>
<dbReference type="SUPFAM" id="SSF52151">
    <property type="entry name" value="FabD/lysophospholipase-like"/>
    <property type="match status" value="1"/>
</dbReference>
<dbReference type="PANTHER" id="PTHR43775">
    <property type="entry name" value="FATTY ACID SYNTHASE"/>
    <property type="match status" value="1"/>
</dbReference>
<dbReference type="InterPro" id="IPR032821">
    <property type="entry name" value="PKS_assoc"/>
</dbReference>
<dbReference type="SUPFAM" id="SSF53335">
    <property type="entry name" value="S-adenosyl-L-methionine-dependent methyltransferases"/>
    <property type="match status" value="1"/>
</dbReference>
<dbReference type="PROSITE" id="PS52004">
    <property type="entry name" value="KS3_2"/>
    <property type="match status" value="1"/>
</dbReference>
<dbReference type="Pfam" id="PF21089">
    <property type="entry name" value="PKS_DH_N"/>
    <property type="match status" value="1"/>
</dbReference>
<evidence type="ECO:0000259" key="7">
    <source>
        <dbReference type="PROSITE" id="PS50075"/>
    </source>
</evidence>
<dbReference type="InterPro" id="IPR009081">
    <property type="entry name" value="PP-bd_ACP"/>
</dbReference>
<organism evidence="10 11">
    <name type="scientific">Aspergillus sclerotialis</name>
    <dbReference type="NCBI Taxonomy" id="2070753"/>
    <lineage>
        <taxon>Eukaryota</taxon>
        <taxon>Fungi</taxon>
        <taxon>Dikarya</taxon>
        <taxon>Ascomycota</taxon>
        <taxon>Pezizomycotina</taxon>
        <taxon>Eurotiomycetes</taxon>
        <taxon>Eurotiomycetidae</taxon>
        <taxon>Eurotiales</taxon>
        <taxon>Aspergillaceae</taxon>
        <taxon>Aspergillus</taxon>
        <taxon>Aspergillus subgen. Polypaecilum</taxon>
    </lineage>
</organism>
<gene>
    <name evidence="10" type="ORF">PHISCL_00101</name>
</gene>
<dbReference type="SMART" id="SM00826">
    <property type="entry name" value="PKS_DH"/>
    <property type="match status" value="1"/>
</dbReference>
<dbReference type="Pfam" id="PF00550">
    <property type="entry name" value="PP-binding"/>
    <property type="match status" value="1"/>
</dbReference>
<dbReference type="InterPro" id="IPR057326">
    <property type="entry name" value="KR_dom"/>
</dbReference>
<keyword evidence="4" id="KW-0511">Multifunctional enzyme</keyword>